<name>A0ABS4MAC9_9ACTN</name>
<protein>
    <submittedName>
        <fullName evidence="2">Uncharacterized protein</fullName>
    </submittedName>
</protein>
<sequence length="246" mass="26843">MGGRGQGHVAVPARVTADLVVVQTAFLLRGLEAQSRQRPLQYQGAYRVAINEHRSLRGGCPSGVRGPAICGCAVWARVTGSDAAGSQRRGPGITACPPGWRVRPWRTGPPEAPPSARCPPAHVSRKTIYRIEDQHGERTRSLLTTRYTPTVLTCSVVHAADRWLTATGDAPPLRRRGRRDGRRGHVRRAAAAVDGRPEITVGHEGLRAVKIRHLHHTRRPSPRSRPATVNNARDQYTQPAAPARAR</sequence>
<accession>A0ABS4MAC9</accession>
<dbReference type="EMBL" id="JAGGLP010000053">
    <property type="protein sequence ID" value="MBP2056618.1"/>
    <property type="molecule type" value="Genomic_DNA"/>
</dbReference>
<keyword evidence="3" id="KW-1185">Reference proteome</keyword>
<evidence type="ECO:0000313" key="2">
    <source>
        <dbReference type="EMBL" id="MBP2056618.1"/>
    </source>
</evidence>
<feature type="region of interest" description="Disordered" evidence="1">
    <location>
        <begin position="168"/>
        <end position="188"/>
    </location>
</feature>
<comment type="caution">
    <text evidence="2">The sequence shown here is derived from an EMBL/GenBank/DDBJ whole genome shotgun (WGS) entry which is preliminary data.</text>
</comment>
<gene>
    <name evidence="2" type="ORF">J2Z21_009637</name>
</gene>
<feature type="compositionally biased region" description="Polar residues" evidence="1">
    <location>
        <begin position="227"/>
        <end position="238"/>
    </location>
</feature>
<feature type="region of interest" description="Disordered" evidence="1">
    <location>
        <begin position="213"/>
        <end position="246"/>
    </location>
</feature>
<proteinExistence type="predicted"/>
<evidence type="ECO:0000256" key="1">
    <source>
        <dbReference type="SAM" id="MobiDB-lite"/>
    </source>
</evidence>
<feature type="compositionally biased region" description="Basic residues" evidence="1">
    <location>
        <begin position="213"/>
        <end position="222"/>
    </location>
</feature>
<dbReference type="Proteomes" id="UP001519309">
    <property type="component" value="Unassembled WGS sequence"/>
</dbReference>
<feature type="compositionally biased region" description="Basic residues" evidence="1">
    <location>
        <begin position="173"/>
        <end position="188"/>
    </location>
</feature>
<evidence type="ECO:0000313" key="3">
    <source>
        <dbReference type="Proteomes" id="UP001519309"/>
    </source>
</evidence>
<organism evidence="2 3">
    <name type="scientific">Streptomyces griseochromogenes</name>
    <dbReference type="NCBI Taxonomy" id="68214"/>
    <lineage>
        <taxon>Bacteria</taxon>
        <taxon>Bacillati</taxon>
        <taxon>Actinomycetota</taxon>
        <taxon>Actinomycetes</taxon>
        <taxon>Kitasatosporales</taxon>
        <taxon>Streptomycetaceae</taxon>
        <taxon>Streptomyces</taxon>
    </lineage>
</organism>
<reference evidence="2 3" key="1">
    <citation type="submission" date="2021-03" db="EMBL/GenBank/DDBJ databases">
        <title>Genomic Encyclopedia of Type Strains, Phase IV (KMG-IV): sequencing the most valuable type-strain genomes for metagenomic binning, comparative biology and taxonomic classification.</title>
        <authorList>
            <person name="Goeker M."/>
        </authorList>
    </citation>
    <scope>NUCLEOTIDE SEQUENCE [LARGE SCALE GENOMIC DNA]</scope>
    <source>
        <strain evidence="2 3">DSM 40499</strain>
    </source>
</reference>